<evidence type="ECO:0000256" key="12">
    <source>
        <dbReference type="ARBA" id="ARBA00022958"/>
    </source>
</evidence>
<evidence type="ECO:0000313" key="17">
    <source>
        <dbReference type="EMBL" id="RMH87422.1"/>
    </source>
</evidence>
<gene>
    <name evidence="16" type="primary">coaX</name>
    <name evidence="17" type="ORF">EA797_21575</name>
</gene>
<evidence type="ECO:0000256" key="2">
    <source>
        <dbReference type="ARBA" id="ARBA00001958"/>
    </source>
</evidence>
<sequence>MILELDCGNSFLKWRTIADGCVFPSADGIAVNIPDLVADLGRRELTGSINRCRLASVRGDLETADIINALALALNVRVDKACLASRSGNVVNGYHDQQRLGVDRWLAIIGAYEICKGACLVIDLGTAITVDLVAQNGAHLGGYIVPGTALLRGQLLAHARRVQYDAAESSLALSDLSPGRSTAEAVERGCLIMVRSYITSQVEFAKDYLGDDFTTFVTGGDMALAKDLAIAKCVPDLVFRGLAQACP</sequence>
<comment type="caution">
    <text evidence="17">The sequence shown here is derived from an EMBL/GenBank/DDBJ whole genome shotgun (WGS) entry which is preliminary data.</text>
</comment>
<comment type="function">
    <text evidence="16">Catalyzes the phosphorylation of pantothenate (Pan), the first step in CoA biosynthesis.</text>
</comment>
<evidence type="ECO:0000256" key="3">
    <source>
        <dbReference type="ARBA" id="ARBA00004496"/>
    </source>
</evidence>
<evidence type="ECO:0000256" key="15">
    <source>
        <dbReference type="ARBA" id="ARBA00040883"/>
    </source>
</evidence>
<feature type="binding site" evidence="16">
    <location>
        <position position="126"/>
    </location>
    <ligand>
        <name>ATP</name>
        <dbReference type="ChEBI" id="CHEBI:30616"/>
    </ligand>
</feature>
<evidence type="ECO:0000313" key="18">
    <source>
        <dbReference type="Proteomes" id="UP000269774"/>
    </source>
</evidence>
<keyword evidence="12 16" id="KW-0630">Potassium</keyword>
<comment type="cofactor">
    <cofactor evidence="2">
        <name>K(+)</name>
        <dbReference type="ChEBI" id="CHEBI:29103"/>
    </cofactor>
</comment>
<keyword evidence="10 16" id="KW-0418">Kinase</keyword>
<dbReference type="EMBL" id="RFFM01000016">
    <property type="protein sequence ID" value="RMH87422.1"/>
    <property type="molecule type" value="Genomic_DNA"/>
</dbReference>
<dbReference type="AlphaFoldDB" id="A0A3M2HKF5"/>
<dbReference type="CDD" id="cd24015">
    <property type="entry name" value="ASKHA_NBD_PanK-III"/>
    <property type="match status" value="1"/>
</dbReference>
<accession>A0A3M2HKF5</accession>
<dbReference type="InterPro" id="IPR043129">
    <property type="entry name" value="ATPase_NBD"/>
</dbReference>
<comment type="subcellular location">
    <subcellularLocation>
        <location evidence="3 16">Cytoplasm</location>
    </subcellularLocation>
</comment>
<feature type="binding site" evidence="16">
    <location>
        <begin position="101"/>
        <end position="104"/>
    </location>
    <ligand>
        <name>substrate</name>
    </ligand>
</feature>
<dbReference type="GO" id="GO:0005524">
    <property type="term" value="F:ATP binding"/>
    <property type="evidence" value="ECO:0007669"/>
    <property type="project" value="UniProtKB-UniRule"/>
</dbReference>
<organism evidence="17 18">
    <name type="scientific">Stutzerimonas zhaodongensis</name>
    <dbReference type="NCBI Taxonomy" id="1176257"/>
    <lineage>
        <taxon>Bacteria</taxon>
        <taxon>Pseudomonadati</taxon>
        <taxon>Pseudomonadota</taxon>
        <taxon>Gammaproteobacteria</taxon>
        <taxon>Pseudomonadales</taxon>
        <taxon>Pseudomonadaceae</taxon>
        <taxon>Stutzerimonas</taxon>
    </lineage>
</organism>
<feature type="binding site" evidence="16">
    <location>
        <position position="94"/>
    </location>
    <ligand>
        <name>substrate</name>
    </ligand>
</feature>
<dbReference type="HAMAP" id="MF_01274">
    <property type="entry name" value="Pantothen_kinase_3"/>
    <property type="match status" value="1"/>
</dbReference>
<comment type="subunit">
    <text evidence="5 16">Homodimer.</text>
</comment>
<keyword evidence="16" id="KW-0479">Metal-binding</keyword>
<comment type="catalytic activity">
    <reaction evidence="1 16">
        <text>(R)-pantothenate + ATP = (R)-4'-phosphopantothenate + ADP + H(+)</text>
        <dbReference type="Rhea" id="RHEA:16373"/>
        <dbReference type="ChEBI" id="CHEBI:10986"/>
        <dbReference type="ChEBI" id="CHEBI:15378"/>
        <dbReference type="ChEBI" id="CHEBI:29032"/>
        <dbReference type="ChEBI" id="CHEBI:30616"/>
        <dbReference type="ChEBI" id="CHEBI:456216"/>
        <dbReference type="EC" id="2.7.1.33"/>
    </reaction>
</comment>
<comment type="pathway">
    <text evidence="4 16">Cofactor biosynthesis; coenzyme A biosynthesis; CoA from (R)-pantothenate: step 1/5.</text>
</comment>
<dbReference type="PANTHER" id="PTHR34265">
    <property type="entry name" value="TYPE III PANTOTHENATE KINASE"/>
    <property type="match status" value="1"/>
</dbReference>
<dbReference type="GO" id="GO:0005737">
    <property type="term" value="C:cytoplasm"/>
    <property type="evidence" value="ECO:0007669"/>
    <property type="project" value="UniProtKB-SubCell"/>
</dbReference>
<evidence type="ECO:0000256" key="13">
    <source>
        <dbReference type="ARBA" id="ARBA00022993"/>
    </source>
</evidence>
<feature type="binding site" evidence="16">
    <location>
        <position position="182"/>
    </location>
    <ligand>
        <name>substrate</name>
    </ligand>
</feature>
<keyword evidence="18" id="KW-1185">Reference proteome</keyword>
<dbReference type="Proteomes" id="UP000269774">
    <property type="component" value="Unassembled WGS sequence"/>
</dbReference>
<dbReference type="OrthoDB" id="9781305at2"/>
<dbReference type="GO" id="GO:0046872">
    <property type="term" value="F:metal ion binding"/>
    <property type="evidence" value="ECO:0007669"/>
    <property type="project" value="UniProtKB-KW"/>
</dbReference>
<comment type="similarity">
    <text evidence="14 16">Belongs to the type III pantothenate kinase family.</text>
</comment>
<feature type="binding site" evidence="16">
    <location>
        <begin position="6"/>
        <end position="13"/>
    </location>
    <ligand>
        <name>ATP</name>
        <dbReference type="ChEBI" id="CHEBI:30616"/>
    </ligand>
</feature>
<protein>
    <recommendedName>
        <fullName evidence="15 16">Type III pantothenate kinase</fullName>
        <ecNumber evidence="6 16">2.7.1.33</ecNumber>
    </recommendedName>
    <alternativeName>
        <fullName evidence="16">PanK-III</fullName>
    </alternativeName>
    <alternativeName>
        <fullName evidence="16">Pantothenic acid kinase</fullName>
    </alternativeName>
</protein>
<evidence type="ECO:0000256" key="11">
    <source>
        <dbReference type="ARBA" id="ARBA00022840"/>
    </source>
</evidence>
<evidence type="ECO:0000256" key="1">
    <source>
        <dbReference type="ARBA" id="ARBA00001206"/>
    </source>
</evidence>
<evidence type="ECO:0000256" key="8">
    <source>
        <dbReference type="ARBA" id="ARBA00022679"/>
    </source>
</evidence>
<keyword evidence="11 16" id="KW-0067">ATP-binding</keyword>
<dbReference type="PANTHER" id="PTHR34265:SF1">
    <property type="entry name" value="TYPE III PANTOTHENATE KINASE"/>
    <property type="match status" value="1"/>
</dbReference>
<evidence type="ECO:0000256" key="6">
    <source>
        <dbReference type="ARBA" id="ARBA00012102"/>
    </source>
</evidence>
<dbReference type="RefSeq" id="WP_122169021.1">
    <property type="nucleotide sequence ID" value="NZ_JAMOIB010000026.1"/>
</dbReference>
<feature type="active site" description="Proton acceptor" evidence="16">
    <location>
        <position position="103"/>
    </location>
</feature>
<evidence type="ECO:0000256" key="14">
    <source>
        <dbReference type="ARBA" id="ARBA00038036"/>
    </source>
</evidence>
<evidence type="ECO:0000256" key="5">
    <source>
        <dbReference type="ARBA" id="ARBA00011738"/>
    </source>
</evidence>
<evidence type="ECO:0000256" key="9">
    <source>
        <dbReference type="ARBA" id="ARBA00022741"/>
    </source>
</evidence>
<evidence type="ECO:0000256" key="16">
    <source>
        <dbReference type="HAMAP-Rule" id="MF_01274"/>
    </source>
</evidence>
<proteinExistence type="inferred from homology"/>
<evidence type="ECO:0000256" key="10">
    <source>
        <dbReference type="ARBA" id="ARBA00022777"/>
    </source>
</evidence>
<dbReference type="EC" id="2.7.1.33" evidence="6 16"/>
<keyword evidence="7 16" id="KW-0963">Cytoplasm</keyword>
<comment type="cofactor">
    <cofactor evidence="16">
        <name>NH4(+)</name>
        <dbReference type="ChEBI" id="CHEBI:28938"/>
    </cofactor>
    <cofactor evidence="16">
        <name>K(+)</name>
        <dbReference type="ChEBI" id="CHEBI:29103"/>
    </cofactor>
    <text evidence="16">A monovalent cation. Ammonium or potassium.</text>
</comment>
<dbReference type="Pfam" id="PF03309">
    <property type="entry name" value="Pan_kinase"/>
    <property type="match status" value="1"/>
</dbReference>
<dbReference type="GO" id="GO:0015937">
    <property type="term" value="P:coenzyme A biosynthetic process"/>
    <property type="evidence" value="ECO:0007669"/>
    <property type="project" value="UniProtKB-UniRule"/>
</dbReference>
<dbReference type="SUPFAM" id="SSF53067">
    <property type="entry name" value="Actin-like ATPase domain"/>
    <property type="match status" value="2"/>
</dbReference>
<name>A0A3M2HKF5_9GAMM</name>
<keyword evidence="13 16" id="KW-0173">Coenzyme A biosynthesis</keyword>
<feature type="binding site" evidence="16">
    <location>
        <position position="123"/>
    </location>
    <ligand>
        <name>K(+)</name>
        <dbReference type="ChEBI" id="CHEBI:29103"/>
    </ligand>
</feature>
<keyword evidence="8 16" id="KW-0808">Transferase</keyword>
<dbReference type="Gene3D" id="3.30.420.40">
    <property type="match status" value="2"/>
</dbReference>
<evidence type="ECO:0000256" key="7">
    <source>
        <dbReference type="ARBA" id="ARBA00022490"/>
    </source>
</evidence>
<dbReference type="GO" id="GO:0004594">
    <property type="term" value="F:pantothenate kinase activity"/>
    <property type="evidence" value="ECO:0007669"/>
    <property type="project" value="UniProtKB-UniRule"/>
</dbReference>
<reference evidence="17 18" key="1">
    <citation type="submission" date="2018-10" db="EMBL/GenBank/DDBJ databases">
        <title>Pseudomonas zhaodongensis NEAU-ST5-21(T) genome.</title>
        <authorList>
            <person name="Peng J."/>
            <person name="Liu Z.-P."/>
        </authorList>
    </citation>
    <scope>NUCLEOTIDE SEQUENCE [LARGE SCALE GENOMIC DNA]</scope>
    <source>
        <strain evidence="17 18">NEAU-ST5-21</strain>
    </source>
</reference>
<dbReference type="NCBIfam" id="TIGR00671">
    <property type="entry name" value="baf"/>
    <property type="match status" value="1"/>
</dbReference>
<dbReference type="UniPathway" id="UPA00241">
    <property type="reaction ID" value="UER00352"/>
</dbReference>
<evidence type="ECO:0000256" key="4">
    <source>
        <dbReference type="ARBA" id="ARBA00005225"/>
    </source>
</evidence>
<keyword evidence="9 16" id="KW-0547">Nucleotide-binding</keyword>
<dbReference type="InterPro" id="IPR004619">
    <property type="entry name" value="Type_III_PanK"/>
</dbReference>